<gene>
    <name evidence="2" type="ORF">GCM10022214_25960</name>
</gene>
<protein>
    <submittedName>
        <fullName evidence="2">DUF4345 domain-containing protein</fullName>
    </submittedName>
</protein>
<comment type="caution">
    <text evidence="2">The sequence shown here is derived from an EMBL/GenBank/DDBJ whole genome shotgun (WGS) entry which is preliminary data.</text>
</comment>
<dbReference type="EMBL" id="BAAAZG010000016">
    <property type="protein sequence ID" value="GAA4069528.1"/>
    <property type="molecule type" value="Genomic_DNA"/>
</dbReference>
<keyword evidence="3" id="KW-1185">Reference proteome</keyword>
<keyword evidence="1" id="KW-0472">Membrane</keyword>
<feature type="transmembrane region" description="Helical" evidence="1">
    <location>
        <begin position="103"/>
        <end position="122"/>
    </location>
</feature>
<feature type="transmembrane region" description="Helical" evidence="1">
    <location>
        <begin position="72"/>
        <end position="91"/>
    </location>
</feature>
<organism evidence="2 3">
    <name type="scientific">Actinomadura miaoliensis</name>
    <dbReference type="NCBI Taxonomy" id="430685"/>
    <lineage>
        <taxon>Bacteria</taxon>
        <taxon>Bacillati</taxon>
        <taxon>Actinomycetota</taxon>
        <taxon>Actinomycetes</taxon>
        <taxon>Streptosporangiales</taxon>
        <taxon>Thermomonosporaceae</taxon>
        <taxon>Actinomadura</taxon>
    </lineage>
</organism>
<dbReference type="InterPro" id="IPR025597">
    <property type="entry name" value="DUF4345"/>
</dbReference>
<dbReference type="Pfam" id="PF14248">
    <property type="entry name" value="DUF4345"/>
    <property type="match status" value="1"/>
</dbReference>
<sequence length="123" mass="12238">MTTSIAICAAVFFFGMGLYGLVAPAALARPFGITLGSADARTEVRAVYGGFGVAVGGLLIWAATASGAARQGVLAAVGVALLGMAAGRLTARAVERPAAFYPSWLYFWVEAAGGGLLLAAAAG</sequence>
<feature type="transmembrane region" description="Helical" evidence="1">
    <location>
        <begin position="44"/>
        <end position="65"/>
    </location>
</feature>
<dbReference type="Proteomes" id="UP001500683">
    <property type="component" value="Unassembled WGS sequence"/>
</dbReference>
<dbReference type="RefSeq" id="WP_344945755.1">
    <property type="nucleotide sequence ID" value="NZ_BAAAZG010000016.1"/>
</dbReference>
<keyword evidence="1" id="KW-1133">Transmembrane helix</keyword>
<name>A0ABP7VKZ9_9ACTN</name>
<evidence type="ECO:0000256" key="1">
    <source>
        <dbReference type="SAM" id="Phobius"/>
    </source>
</evidence>
<evidence type="ECO:0000313" key="2">
    <source>
        <dbReference type="EMBL" id="GAA4069528.1"/>
    </source>
</evidence>
<keyword evidence="1" id="KW-0812">Transmembrane</keyword>
<evidence type="ECO:0000313" key="3">
    <source>
        <dbReference type="Proteomes" id="UP001500683"/>
    </source>
</evidence>
<reference evidence="3" key="1">
    <citation type="journal article" date="2019" name="Int. J. Syst. Evol. Microbiol.">
        <title>The Global Catalogue of Microorganisms (GCM) 10K type strain sequencing project: providing services to taxonomists for standard genome sequencing and annotation.</title>
        <authorList>
            <consortium name="The Broad Institute Genomics Platform"/>
            <consortium name="The Broad Institute Genome Sequencing Center for Infectious Disease"/>
            <person name="Wu L."/>
            <person name="Ma J."/>
        </authorList>
    </citation>
    <scope>NUCLEOTIDE SEQUENCE [LARGE SCALE GENOMIC DNA]</scope>
    <source>
        <strain evidence="3">JCM 16702</strain>
    </source>
</reference>
<proteinExistence type="predicted"/>
<accession>A0ABP7VKZ9</accession>